<dbReference type="AlphaFoldDB" id="A0A448WYZ1"/>
<evidence type="ECO:0000313" key="1">
    <source>
        <dbReference type="EMBL" id="VEL23700.1"/>
    </source>
</evidence>
<reference evidence="1" key="1">
    <citation type="submission" date="2018-11" db="EMBL/GenBank/DDBJ databases">
        <authorList>
            <consortium name="Pathogen Informatics"/>
        </authorList>
    </citation>
    <scope>NUCLEOTIDE SEQUENCE</scope>
</reference>
<dbReference type="EMBL" id="CAAALY010063364">
    <property type="protein sequence ID" value="VEL23700.1"/>
    <property type="molecule type" value="Genomic_DNA"/>
</dbReference>
<keyword evidence="2" id="KW-1185">Reference proteome</keyword>
<protein>
    <submittedName>
        <fullName evidence="1">Uncharacterized protein</fullName>
    </submittedName>
</protein>
<accession>A0A448WYZ1</accession>
<organism evidence="1 2">
    <name type="scientific">Protopolystoma xenopodis</name>
    <dbReference type="NCBI Taxonomy" id="117903"/>
    <lineage>
        <taxon>Eukaryota</taxon>
        <taxon>Metazoa</taxon>
        <taxon>Spiralia</taxon>
        <taxon>Lophotrochozoa</taxon>
        <taxon>Platyhelminthes</taxon>
        <taxon>Monogenea</taxon>
        <taxon>Polyopisthocotylea</taxon>
        <taxon>Polystomatidea</taxon>
        <taxon>Polystomatidae</taxon>
        <taxon>Protopolystoma</taxon>
    </lineage>
</organism>
<gene>
    <name evidence="1" type="ORF">PXEA_LOCUS17140</name>
</gene>
<feature type="non-terminal residue" evidence="1">
    <location>
        <position position="1"/>
    </location>
</feature>
<evidence type="ECO:0000313" key="2">
    <source>
        <dbReference type="Proteomes" id="UP000784294"/>
    </source>
</evidence>
<comment type="caution">
    <text evidence="1">The sequence shown here is derived from an EMBL/GenBank/DDBJ whole genome shotgun (WGS) entry which is preliminary data.</text>
</comment>
<sequence length="227" mass="24731">AIDSHLRLTGLLNSETLATRETNHLSGSHKSRHAHVPLLAANRHQPSRIRSLSAGGCGFSFTSDELVASPIQRQFVDSDSYSIENSVGRGESNQMPIPLDESGSFHHPIGTSPMYGRRLSYITTELPNETSRSVGAGLPQTRLRYKSPSNGYSKGWPDAGDTYLIDASANGLSASMGIWASHNKHTIYHRQASYYKFASDPGLPCLIYTAAVQAVMICLTRFGAHLE</sequence>
<dbReference type="Proteomes" id="UP000784294">
    <property type="component" value="Unassembled WGS sequence"/>
</dbReference>
<name>A0A448WYZ1_9PLAT</name>
<proteinExistence type="predicted"/>